<dbReference type="EMBL" id="PVNK01000211">
    <property type="protein sequence ID" value="PRP92437.1"/>
    <property type="molecule type" value="Genomic_DNA"/>
</dbReference>
<evidence type="ECO:0008006" key="3">
    <source>
        <dbReference type="Google" id="ProtNLM"/>
    </source>
</evidence>
<sequence>MGARNASDRPLAARRGEVQGGCGGPNSRGHCYYPFVLDRIALSLAFVGLCVGSIGCATQAAVVAADGSHRLLARDANTGITVVLTTETWEGDSAYGEDLTIVHVLVANMGPSPVLLAPGDFELRDRRGFDYVLYDAGGAFQAVPAGADPNAYAQQQLGYDPGRSLNYETVRTDDAELGRLALPWGVLLPGTQMRGFLYFEDLRDSANHATLKWHAQTPEHQPLAEFGFDLHVSRR</sequence>
<keyword evidence="2" id="KW-1185">Reference proteome</keyword>
<dbReference type="Proteomes" id="UP000237968">
    <property type="component" value="Unassembled WGS sequence"/>
</dbReference>
<gene>
    <name evidence="1" type="ORF">ENSA5_49450</name>
</gene>
<accession>A0A2S9XHY0</accession>
<evidence type="ECO:0000313" key="2">
    <source>
        <dbReference type="Proteomes" id="UP000237968"/>
    </source>
</evidence>
<reference evidence="1 2" key="1">
    <citation type="submission" date="2018-03" db="EMBL/GenBank/DDBJ databases">
        <title>Draft Genome Sequences of the Obligatory Marine Myxobacteria Enhygromyxa salina SWB005.</title>
        <authorList>
            <person name="Poehlein A."/>
            <person name="Moghaddam J.A."/>
            <person name="Harms H."/>
            <person name="Alanjari M."/>
            <person name="Koenig G.M."/>
            <person name="Daniel R."/>
            <person name="Schaeberle T.F."/>
        </authorList>
    </citation>
    <scope>NUCLEOTIDE SEQUENCE [LARGE SCALE GENOMIC DNA]</scope>
    <source>
        <strain evidence="1 2">SWB005</strain>
    </source>
</reference>
<organism evidence="1 2">
    <name type="scientific">Enhygromyxa salina</name>
    <dbReference type="NCBI Taxonomy" id="215803"/>
    <lineage>
        <taxon>Bacteria</taxon>
        <taxon>Pseudomonadati</taxon>
        <taxon>Myxococcota</taxon>
        <taxon>Polyangia</taxon>
        <taxon>Nannocystales</taxon>
        <taxon>Nannocystaceae</taxon>
        <taxon>Enhygromyxa</taxon>
    </lineage>
</organism>
<evidence type="ECO:0000313" key="1">
    <source>
        <dbReference type="EMBL" id="PRP92437.1"/>
    </source>
</evidence>
<dbReference type="AlphaFoldDB" id="A0A2S9XHY0"/>
<proteinExistence type="predicted"/>
<protein>
    <recommendedName>
        <fullName evidence="3">DUF4352 domain-containing protein</fullName>
    </recommendedName>
</protein>
<comment type="caution">
    <text evidence="1">The sequence shown here is derived from an EMBL/GenBank/DDBJ whole genome shotgun (WGS) entry which is preliminary data.</text>
</comment>
<name>A0A2S9XHY0_9BACT</name>